<protein>
    <recommendedName>
        <fullName evidence="4">diguanylate cyclase</fullName>
        <ecNumber evidence="4">2.7.7.65</ecNumber>
    </recommendedName>
</protein>
<dbReference type="Proteomes" id="UP000198145">
    <property type="component" value="Unassembled WGS sequence"/>
</dbReference>
<dbReference type="PROSITE" id="PS50887">
    <property type="entry name" value="GGDEF"/>
    <property type="match status" value="1"/>
</dbReference>
<dbReference type="SUPFAM" id="SSF55073">
    <property type="entry name" value="Nucleotide cyclase"/>
    <property type="match status" value="1"/>
</dbReference>
<dbReference type="GO" id="GO:0052621">
    <property type="term" value="F:diguanylate cyclase activity"/>
    <property type="evidence" value="ECO:0007669"/>
    <property type="project" value="UniProtKB-EC"/>
</dbReference>
<proteinExistence type="predicted"/>
<dbReference type="Pfam" id="PF00990">
    <property type="entry name" value="GGDEF"/>
    <property type="match status" value="1"/>
</dbReference>
<dbReference type="EC" id="2.7.7.65" evidence="4"/>
<evidence type="ECO:0000256" key="1">
    <source>
        <dbReference type="ARBA" id="ARBA00001946"/>
    </source>
</evidence>
<dbReference type="GO" id="GO:1902201">
    <property type="term" value="P:negative regulation of bacterial-type flagellum-dependent cell motility"/>
    <property type="evidence" value="ECO:0007669"/>
    <property type="project" value="TreeGrafter"/>
</dbReference>
<evidence type="ECO:0000313" key="11">
    <source>
        <dbReference type="EMBL" id="OWP49907.1"/>
    </source>
</evidence>
<comment type="subcellular location">
    <subcellularLocation>
        <location evidence="2">Cell inner membrane</location>
    </subcellularLocation>
    <subcellularLocation>
        <location evidence="3">Cell membrane</location>
        <topology evidence="3">Multi-pass membrane protein</topology>
    </subcellularLocation>
</comment>
<keyword evidence="7 9" id="KW-1133">Transmembrane helix</keyword>
<reference evidence="11 12" key="1">
    <citation type="submission" date="2017-06" db="EMBL/GenBank/DDBJ databases">
        <title>Draft genome of Pseudomonas nitroreducens DF05.</title>
        <authorList>
            <person name="Iyer R."/>
        </authorList>
    </citation>
    <scope>NUCLEOTIDE SEQUENCE [LARGE SCALE GENOMIC DNA]</scope>
    <source>
        <strain evidence="11 12">DF05</strain>
    </source>
</reference>
<dbReference type="Gene3D" id="3.30.450.20">
    <property type="entry name" value="PAS domain"/>
    <property type="match status" value="1"/>
</dbReference>
<evidence type="ECO:0000256" key="5">
    <source>
        <dbReference type="ARBA" id="ARBA00022475"/>
    </source>
</evidence>
<dbReference type="CDD" id="cd18773">
    <property type="entry name" value="PDC1_HK_sensor"/>
    <property type="match status" value="1"/>
</dbReference>
<organism evidence="11 12">
    <name type="scientific">Pseudomonas nitroreducens</name>
    <dbReference type="NCBI Taxonomy" id="46680"/>
    <lineage>
        <taxon>Bacteria</taxon>
        <taxon>Pseudomonadati</taxon>
        <taxon>Pseudomonadota</taxon>
        <taxon>Gammaproteobacteria</taxon>
        <taxon>Pseudomonadales</taxon>
        <taxon>Pseudomonadaceae</taxon>
        <taxon>Pseudomonas</taxon>
    </lineage>
</organism>
<dbReference type="CDD" id="cd12912">
    <property type="entry name" value="PDC2_MCP_like"/>
    <property type="match status" value="1"/>
</dbReference>
<dbReference type="SMART" id="SM00267">
    <property type="entry name" value="GGDEF"/>
    <property type="match status" value="1"/>
</dbReference>
<dbReference type="NCBIfam" id="TIGR00254">
    <property type="entry name" value="GGDEF"/>
    <property type="match status" value="1"/>
</dbReference>
<dbReference type="InterPro" id="IPR043128">
    <property type="entry name" value="Rev_trsase/Diguanyl_cyclase"/>
</dbReference>
<name>A0A246F8D5_PSENT</name>
<evidence type="ECO:0000256" key="2">
    <source>
        <dbReference type="ARBA" id="ARBA00004533"/>
    </source>
</evidence>
<dbReference type="InterPro" id="IPR033479">
    <property type="entry name" value="dCache_1"/>
</dbReference>
<gene>
    <name evidence="11" type="ORF">CEG18_15825</name>
</gene>
<evidence type="ECO:0000256" key="9">
    <source>
        <dbReference type="SAM" id="Phobius"/>
    </source>
</evidence>
<feature type="domain" description="GGDEF" evidence="10">
    <location>
        <begin position="392"/>
        <end position="522"/>
    </location>
</feature>
<dbReference type="InterPro" id="IPR000160">
    <property type="entry name" value="GGDEF_dom"/>
</dbReference>
<dbReference type="GO" id="GO:0005886">
    <property type="term" value="C:plasma membrane"/>
    <property type="evidence" value="ECO:0007669"/>
    <property type="project" value="UniProtKB-SubCell"/>
</dbReference>
<keyword evidence="5" id="KW-1003">Cell membrane</keyword>
<dbReference type="RefSeq" id="WP_088418606.1">
    <property type="nucleotide sequence ID" value="NZ_NJBA01000005.1"/>
</dbReference>
<dbReference type="EMBL" id="NJBA01000005">
    <property type="protein sequence ID" value="OWP49907.1"/>
    <property type="molecule type" value="Genomic_DNA"/>
</dbReference>
<keyword evidence="8 9" id="KW-0472">Membrane</keyword>
<dbReference type="InterPro" id="IPR050469">
    <property type="entry name" value="Diguanylate_Cyclase"/>
</dbReference>
<keyword evidence="6 9" id="KW-0812">Transmembrane</keyword>
<dbReference type="Pfam" id="PF02743">
    <property type="entry name" value="dCache_1"/>
    <property type="match status" value="1"/>
</dbReference>
<evidence type="ECO:0000256" key="7">
    <source>
        <dbReference type="ARBA" id="ARBA00022989"/>
    </source>
</evidence>
<evidence type="ECO:0000256" key="4">
    <source>
        <dbReference type="ARBA" id="ARBA00012528"/>
    </source>
</evidence>
<dbReference type="FunFam" id="3.30.70.270:FF:000001">
    <property type="entry name" value="Diguanylate cyclase domain protein"/>
    <property type="match status" value="1"/>
</dbReference>
<accession>A0A246F8D5</accession>
<feature type="transmembrane region" description="Helical" evidence="9">
    <location>
        <begin position="286"/>
        <end position="308"/>
    </location>
</feature>
<evidence type="ECO:0000313" key="12">
    <source>
        <dbReference type="Proteomes" id="UP000198145"/>
    </source>
</evidence>
<evidence type="ECO:0000259" key="10">
    <source>
        <dbReference type="PROSITE" id="PS50887"/>
    </source>
</evidence>
<dbReference type="AlphaFoldDB" id="A0A246F8D5"/>
<evidence type="ECO:0000256" key="6">
    <source>
        <dbReference type="ARBA" id="ARBA00022692"/>
    </source>
</evidence>
<dbReference type="STRING" id="46680.GCA_000807755_00768"/>
<dbReference type="SUPFAM" id="SSF103190">
    <property type="entry name" value="Sensory domain-like"/>
    <property type="match status" value="2"/>
</dbReference>
<dbReference type="PANTHER" id="PTHR45138:SF24">
    <property type="entry name" value="DIGUANYLATE CYCLASE DGCC-RELATED"/>
    <property type="match status" value="1"/>
</dbReference>
<dbReference type="InterPro" id="IPR029151">
    <property type="entry name" value="Sensor-like_sf"/>
</dbReference>
<dbReference type="eggNOG" id="COG3706">
    <property type="taxonomic scope" value="Bacteria"/>
</dbReference>
<dbReference type="InterPro" id="IPR029787">
    <property type="entry name" value="Nucleotide_cyclase"/>
</dbReference>
<sequence>MKRWSRKPLTLRILILVFVLLAALATLGNSLVVAYNVQRSALIHSTLEANRAYAAKVASSISEFLGSARRHLAYSSGVLANHFNEAPVLHAEAMRLKAQDNYFNSIIVVDAGGKVLQAYPDSLQIVGTTLRSEAVQEALRLKQPKISQAYESIAGNLVVLISQPITSPSGEYLGLVAGSVYILKPSVLHSIIGSHFQQEGTFAFVADANRRLLHHPDRKRVGELLRKSTTVEAALRGESGSMEVLNYKGVPMLAGFAQVPDANWAVVAQQPRDLSLSPLHLLMKDMLLGLIPASLIGVLAIWAGTLLITRPLHQLALSAERLSNPETPRELQGIRTWYREAAAIRMALLTGVGLMQQKLGQLSQEAQSDALTGLANRRALGVALDALQQSGLDYSVLAVDIDHFKRVNDTWGHDAGDEALRRVAAVLRDSSRAGDLACRAGGEEFVLLLPQTSLETAAGIAERIRESVAVTQIPQVGLVTLSVGVAALGPQAQTPEAVLKLADKRLYRAKQAGRNRVVSSDIP</sequence>
<comment type="cofactor">
    <cofactor evidence="1">
        <name>Mg(2+)</name>
        <dbReference type="ChEBI" id="CHEBI:18420"/>
    </cofactor>
</comment>
<dbReference type="Gene3D" id="3.30.70.270">
    <property type="match status" value="1"/>
</dbReference>
<dbReference type="GO" id="GO:0043709">
    <property type="term" value="P:cell adhesion involved in single-species biofilm formation"/>
    <property type="evidence" value="ECO:0007669"/>
    <property type="project" value="TreeGrafter"/>
</dbReference>
<evidence type="ECO:0000256" key="3">
    <source>
        <dbReference type="ARBA" id="ARBA00004651"/>
    </source>
</evidence>
<dbReference type="PANTHER" id="PTHR45138">
    <property type="entry name" value="REGULATORY COMPONENTS OF SENSORY TRANSDUCTION SYSTEM"/>
    <property type="match status" value="1"/>
</dbReference>
<dbReference type="CDD" id="cd01949">
    <property type="entry name" value="GGDEF"/>
    <property type="match status" value="1"/>
</dbReference>
<evidence type="ECO:0000256" key="8">
    <source>
        <dbReference type="ARBA" id="ARBA00023136"/>
    </source>
</evidence>
<comment type="caution">
    <text evidence="11">The sequence shown here is derived from an EMBL/GenBank/DDBJ whole genome shotgun (WGS) entry which is preliminary data.</text>
</comment>